<keyword evidence="4" id="KW-1185">Reference proteome</keyword>
<protein>
    <submittedName>
        <fullName evidence="3">SDR family oxidoreductase</fullName>
        <ecNumber evidence="3">1.-.-.-</ecNumber>
    </submittedName>
</protein>
<dbReference type="PRINTS" id="PR00080">
    <property type="entry name" value="SDRFAMILY"/>
</dbReference>
<evidence type="ECO:0000313" key="3">
    <source>
        <dbReference type="EMBL" id="MEV4285860.1"/>
    </source>
</evidence>
<evidence type="ECO:0000256" key="1">
    <source>
        <dbReference type="ARBA" id="ARBA00006484"/>
    </source>
</evidence>
<dbReference type="InterPro" id="IPR020904">
    <property type="entry name" value="Sc_DH/Rdtase_CS"/>
</dbReference>
<dbReference type="SUPFAM" id="SSF51735">
    <property type="entry name" value="NAD(P)-binding Rossmann-fold domains"/>
    <property type="match status" value="1"/>
</dbReference>
<name>A0ABV3H0C1_9ACTN</name>
<dbReference type="InterPro" id="IPR002347">
    <property type="entry name" value="SDR_fam"/>
</dbReference>
<dbReference type="Gene3D" id="3.40.50.720">
    <property type="entry name" value="NAD(P)-binding Rossmann-like Domain"/>
    <property type="match status" value="1"/>
</dbReference>
<dbReference type="Proteomes" id="UP001552427">
    <property type="component" value="Unassembled WGS sequence"/>
</dbReference>
<keyword evidence="2 3" id="KW-0560">Oxidoreductase</keyword>
<evidence type="ECO:0000256" key="2">
    <source>
        <dbReference type="ARBA" id="ARBA00023002"/>
    </source>
</evidence>
<dbReference type="EC" id="1.-.-.-" evidence="3"/>
<dbReference type="PANTHER" id="PTHR42760:SF133">
    <property type="entry name" value="3-OXOACYL-[ACYL-CARRIER-PROTEIN] REDUCTASE"/>
    <property type="match status" value="1"/>
</dbReference>
<dbReference type="CDD" id="cd05233">
    <property type="entry name" value="SDR_c"/>
    <property type="match status" value="1"/>
</dbReference>
<organism evidence="3 4">
    <name type="scientific">Nonomuraea bangladeshensis</name>
    <dbReference type="NCBI Taxonomy" id="404385"/>
    <lineage>
        <taxon>Bacteria</taxon>
        <taxon>Bacillati</taxon>
        <taxon>Actinomycetota</taxon>
        <taxon>Actinomycetes</taxon>
        <taxon>Streptosporangiales</taxon>
        <taxon>Streptosporangiaceae</taxon>
        <taxon>Nonomuraea</taxon>
    </lineage>
</organism>
<comment type="similarity">
    <text evidence="1">Belongs to the short-chain dehydrogenases/reductases (SDR) family.</text>
</comment>
<reference evidence="3 4" key="1">
    <citation type="submission" date="2024-06" db="EMBL/GenBank/DDBJ databases">
        <title>The Natural Products Discovery Center: Release of the First 8490 Sequenced Strains for Exploring Actinobacteria Biosynthetic Diversity.</title>
        <authorList>
            <person name="Kalkreuter E."/>
            <person name="Kautsar S.A."/>
            <person name="Yang D."/>
            <person name="Bader C.D."/>
            <person name="Teijaro C.N."/>
            <person name="Fluegel L."/>
            <person name="Davis C.M."/>
            <person name="Simpson J.R."/>
            <person name="Lauterbach L."/>
            <person name="Steele A.D."/>
            <person name="Gui C."/>
            <person name="Meng S."/>
            <person name="Li G."/>
            <person name="Viehrig K."/>
            <person name="Ye F."/>
            <person name="Su P."/>
            <person name="Kiefer A.F."/>
            <person name="Nichols A."/>
            <person name="Cepeda A.J."/>
            <person name="Yan W."/>
            <person name="Fan B."/>
            <person name="Jiang Y."/>
            <person name="Adhikari A."/>
            <person name="Zheng C.-J."/>
            <person name="Schuster L."/>
            <person name="Cowan T.M."/>
            <person name="Smanski M.J."/>
            <person name="Chevrette M.G."/>
            <person name="De Carvalho L.P.S."/>
            <person name="Shen B."/>
        </authorList>
    </citation>
    <scope>NUCLEOTIDE SEQUENCE [LARGE SCALE GENOMIC DNA]</scope>
    <source>
        <strain evidence="3 4">NPDC049574</strain>
    </source>
</reference>
<accession>A0ABV3H0C1</accession>
<evidence type="ECO:0000313" key="4">
    <source>
        <dbReference type="Proteomes" id="UP001552427"/>
    </source>
</evidence>
<dbReference type="InterPro" id="IPR036291">
    <property type="entry name" value="NAD(P)-bd_dom_sf"/>
</dbReference>
<gene>
    <name evidence="3" type="ORF">AB0K40_10180</name>
</gene>
<dbReference type="GO" id="GO:0016491">
    <property type="term" value="F:oxidoreductase activity"/>
    <property type="evidence" value="ECO:0007669"/>
    <property type="project" value="UniProtKB-KW"/>
</dbReference>
<dbReference type="EMBL" id="JBFARM010000003">
    <property type="protein sequence ID" value="MEV4285860.1"/>
    <property type="molecule type" value="Genomic_DNA"/>
</dbReference>
<dbReference type="Pfam" id="PF13561">
    <property type="entry name" value="adh_short_C2"/>
    <property type="match status" value="1"/>
</dbReference>
<dbReference type="PRINTS" id="PR00081">
    <property type="entry name" value="GDHRDH"/>
</dbReference>
<proteinExistence type="inferred from homology"/>
<comment type="caution">
    <text evidence="3">The sequence shown here is derived from an EMBL/GenBank/DDBJ whole genome shotgun (WGS) entry which is preliminary data.</text>
</comment>
<dbReference type="PROSITE" id="PS00061">
    <property type="entry name" value="ADH_SHORT"/>
    <property type="match status" value="1"/>
</dbReference>
<dbReference type="RefSeq" id="WP_364447114.1">
    <property type="nucleotide sequence ID" value="NZ_JBFARM010000003.1"/>
</dbReference>
<sequence>MTERAVVTGAARGLGAAIAARLSADGHEVITVDRPGSGCTYGFDLADTEGLAGLADAVRRDHGPIHVLVNNAGVARLEHFNEITVAGWQAVMRVNCDAPFFLSQRVAEHMIADGVRGRIVNVSSKNGLMAEAGLAHYNASKGALELITRSLAAELGAHGITVNAVAPGMIATPIDGDFPFDRAAFEAAWEERIPLRGGYGRPDDVAGAVAYLASEAARYVTGSTLVVDGGVLADQMPRLRFMPPYRNTLRPDG</sequence>
<dbReference type="PANTHER" id="PTHR42760">
    <property type="entry name" value="SHORT-CHAIN DEHYDROGENASES/REDUCTASES FAMILY MEMBER"/>
    <property type="match status" value="1"/>
</dbReference>